<keyword evidence="2" id="KW-0732">Signal</keyword>
<dbReference type="PROSITE" id="PS51257">
    <property type="entry name" value="PROKAR_LIPOPROTEIN"/>
    <property type="match status" value="1"/>
</dbReference>
<feature type="chain" id="PRO_5045348835" description="Regulator of septum formation" evidence="2">
    <location>
        <begin position="38"/>
        <end position="285"/>
    </location>
</feature>
<dbReference type="EMBL" id="CP108110">
    <property type="protein sequence ID" value="WUQ81607.1"/>
    <property type="molecule type" value="Genomic_DNA"/>
</dbReference>
<gene>
    <name evidence="3" type="ORF">OHA16_00685</name>
</gene>
<accession>A0ABZ1TRP4</accession>
<reference evidence="3" key="1">
    <citation type="submission" date="2022-10" db="EMBL/GenBank/DDBJ databases">
        <title>The complete genomes of actinobacterial strains from the NBC collection.</title>
        <authorList>
            <person name="Joergensen T.S."/>
            <person name="Alvarez Arevalo M."/>
            <person name="Sterndorff E.B."/>
            <person name="Faurdal D."/>
            <person name="Vuksanovic O."/>
            <person name="Mourched A.-S."/>
            <person name="Charusanti P."/>
            <person name="Shaw S."/>
            <person name="Blin K."/>
            <person name="Weber T."/>
        </authorList>
    </citation>
    <scope>NUCLEOTIDE SEQUENCE</scope>
    <source>
        <strain evidence="3">NBC_00222</strain>
    </source>
</reference>
<keyword evidence="4" id="KW-1185">Reference proteome</keyword>
<evidence type="ECO:0000256" key="1">
    <source>
        <dbReference type="SAM" id="MobiDB-lite"/>
    </source>
</evidence>
<name>A0ABZ1TRP4_9ACTN</name>
<evidence type="ECO:0000313" key="4">
    <source>
        <dbReference type="Proteomes" id="UP001432222"/>
    </source>
</evidence>
<sequence>MIRTEIGTRLRRRSLAAPTALLAGVLLLAGCSSNGSSQSGATATAAATTASTAPSPTGTPAPTAPSTAPPATTVPSPLPSAPPPAPPAPTASTATELTDDYLAAGQCVAVITDAIIDISPATYGPVPCESRTAVAQVTSRTRTAPARSHVPAARRPACKDDTDFVLDLGPNLARANGGTVRPYDPEAYACLRNLKAPHPGDPGQGGGPMIGVGDCIVRTTAADGEPSGREVKCDATGPSKPQYKIVKKFLEPFLTPRGSTPDTCAPGTAYEFSDGLGRRACADWV</sequence>
<dbReference type="Proteomes" id="UP001432222">
    <property type="component" value="Chromosome"/>
</dbReference>
<feature type="signal peptide" evidence="2">
    <location>
        <begin position="1"/>
        <end position="37"/>
    </location>
</feature>
<dbReference type="RefSeq" id="WP_328952683.1">
    <property type="nucleotide sequence ID" value="NZ_CP108110.1"/>
</dbReference>
<feature type="compositionally biased region" description="Pro residues" evidence="1">
    <location>
        <begin position="76"/>
        <end position="89"/>
    </location>
</feature>
<feature type="region of interest" description="Disordered" evidence="1">
    <location>
        <begin position="38"/>
        <end position="93"/>
    </location>
</feature>
<evidence type="ECO:0008006" key="5">
    <source>
        <dbReference type="Google" id="ProtNLM"/>
    </source>
</evidence>
<protein>
    <recommendedName>
        <fullName evidence="5">Regulator of septum formation</fullName>
    </recommendedName>
</protein>
<organism evidence="3 4">
    <name type="scientific">Kitasatospora purpeofusca</name>
    <dbReference type="NCBI Taxonomy" id="67352"/>
    <lineage>
        <taxon>Bacteria</taxon>
        <taxon>Bacillati</taxon>
        <taxon>Actinomycetota</taxon>
        <taxon>Actinomycetes</taxon>
        <taxon>Kitasatosporales</taxon>
        <taxon>Streptomycetaceae</taxon>
        <taxon>Kitasatospora</taxon>
    </lineage>
</organism>
<proteinExistence type="predicted"/>
<feature type="compositionally biased region" description="Low complexity" evidence="1">
    <location>
        <begin position="64"/>
        <end position="75"/>
    </location>
</feature>
<evidence type="ECO:0000313" key="3">
    <source>
        <dbReference type="EMBL" id="WUQ81607.1"/>
    </source>
</evidence>
<feature type="compositionally biased region" description="Low complexity" evidence="1">
    <location>
        <begin position="41"/>
        <end position="56"/>
    </location>
</feature>
<evidence type="ECO:0000256" key="2">
    <source>
        <dbReference type="SAM" id="SignalP"/>
    </source>
</evidence>